<dbReference type="AlphaFoldDB" id="A0AAE9WE16"/>
<dbReference type="GeneID" id="80876841"/>
<dbReference type="KEGG" id="som:SOMG_03362"/>
<keyword evidence="4" id="KW-1185">Reference proteome</keyword>
<dbReference type="FunFam" id="3.30.2040.10:FF:000001">
    <property type="entry name" value="D-glutamate cyclase, mitochondrial"/>
    <property type="match status" value="1"/>
</dbReference>
<dbReference type="Gene3D" id="3.40.1640.10">
    <property type="entry name" value="PSTPO5379-like"/>
    <property type="match status" value="1"/>
</dbReference>
<name>A0AAE9WE16_9SCHI</name>
<evidence type="ECO:0000313" key="3">
    <source>
        <dbReference type="EMBL" id="WBW74173.1"/>
    </source>
</evidence>
<dbReference type="InterPro" id="IPR009906">
    <property type="entry name" value="D-Glu_cyclase"/>
</dbReference>
<dbReference type="SUPFAM" id="SSF160920">
    <property type="entry name" value="PSTPO5379-like"/>
    <property type="match status" value="1"/>
</dbReference>
<accession>A0AAE9WE16</accession>
<evidence type="ECO:0000313" key="4">
    <source>
        <dbReference type="Proteomes" id="UP001212411"/>
    </source>
</evidence>
<dbReference type="RefSeq" id="XP_056038416.1">
    <property type="nucleotide sequence ID" value="XM_056182152.1"/>
</dbReference>
<dbReference type="Pfam" id="PF07286">
    <property type="entry name" value="D-Glu_cyclase"/>
    <property type="match status" value="1"/>
</dbReference>
<reference evidence="3 4" key="1">
    <citation type="journal article" date="2023" name="G3 (Bethesda)">
        <title>A high-quality reference genome for the fission yeast Schizosaccharomyces osmophilus.</title>
        <authorList>
            <person name="Jia G.S."/>
            <person name="Zhang W.C."/>
            <person name="Liang Y."/>
            <person name="Liu X.H."/>
            <person name="Rhind N."/>
            <person name="Pidoux A."/>
            <person name="Brysch-Herzberg M."/>
            <person name="Du L.L."/>
        </authorList>
    </citation>
    <scope>NUCLEOTIDE SEQUENCE [LARGE SCALE GENOMIC DNA]</scope>
    <source>
        <strain evidence="3 4">CBS 15793</strain>
    </source>
</reference>
<evidence type="ECO:0000256" key="2">
    <source>
        <dbReference type="ARBA" id="ARBA00023239"/>
    </source>
</evidence>
<dbReference type="GO" id="GO:0047820">
    <property type="term" value="F:D-glutamate cyclase activity"/>
    <property type="evidence" value="ECO:0007669"/>
    <property type="project" value="TreeGrafter"/>
</dbReference>
<dbReference type="PANTHER" id="PTHR32022">
    <property type="entry name" value="D-GLUTAMATE CYCLASE, MITOCHONDRIAL"/>
    <property type="match status" value="1"/>
</dbReference>
<dbReference type="EMBL" id="CP115612">
    <property type="protein sequence ID" value="WBW74173.1"/>
    <property type="molecule type" value="Genomic_DNA"/>
</dbReference>
<evidence type="ECO:0000256" key="1">
    <source>
        <dbReference type="ARBA" id="ARBA00007896"/>
    </source>
</evidence>
<dbReference type="Gene3D" id="3.30.2040.10">
    <property type="entry name" value="PSTPO5379-like domain"/>
    <property type="match status" value="1"/>
</dbReference>
<dbReference type="Proteomes" id="UP001212411">
    <property type="component" value="Chromosome 2"/>
</dbReference>
<dbReference type="PANTHER" id="PTHR32022:SF10">
    <property type="entry name" value="D-GLUTAMATE CYCLASE, MITOCHONDRIAL"/>
    <property type="match status" value="1"/>
</dbReference>
<dbReference type="GO" id="GO:0006536">
    <property type="term" value="P:glutamate metabolic process"/>
    <property type="evidence" value="ECO:0007669"/>
    <property type="project" value="TreeGrafter"/>
</dbReference>
<protein>
    <submittedName>
        <fullName evidence="3">Mitochondrial D-glutamate cyclase Dgc1</fullName>
    </submittedName>
</protein>
<organism evidence="3 4">
    <name type="scientific">Schizosaccharomyces osmophilus</name>
    <dbReference type="NCBI Taxonomy" id="2545709"/>
    <lineage>
        <taxon>Eukaryota</taxon>
        <taxon>Fungi</taxon>
        <taxon>Dikarya</taxon>
        <taxon>Ascomycota</taxon>
        <taxon>Taphrinomycotina</taxon>
        <taxon>Schizosaccharomycetes</taxon>
        <taxon>Schizosaccharomycetales</taxon>
        <taxon>Schizosaccharomycetaceae</taxon>
        <taxon>Schizosaccharomyces</taxon>
    </lineage>
</organism>
<sequence length="296" mass="32840">MNEVLGISSVQQSLSVIQNEKQNFHTTNVPSYKTRSQFSPNDIRKLIRNRQFTVSTTGWADGYVQANLLVLPTKYADDFRNLCLRNPVPCPLLGETAAGNPTEFSSSSLAANANLATDIPFYCEYIDGKFSKELTCISSQWNSSYVGFLIGCSFSFEAALVAANLVPRHLPSGNPPPMFKTNLRLCPSGVFSGTFVVSMRPYKEKDIPLVRRITAAYTNCHGEPVAWGWDGAKQLGIENVMLPDYGFPVQLQKDEVPVFWGCGVTPQNVVMMSNLTEPVYSHKPGYMFLTDLQHGF</sequence>
<keyword evidence="2" id="KW-0456">Lyase</keyword>
<dbReference type="InterPro" id="IPR016938">
    <property type="entry name" value="UPF0317"/>
</dbReference>
<gene>
    <name evidence="3" type="primary">dgc1</name>
    <name evidence="3" type="ORF">SOMG_03362</name>
</gene>
<dbReference type="PIRSF" id="PIRSF029755">
    <property type="entry name" value="UCP029755"/>
    <property type="match status" value="1"/>
</dbReference>
<dbReference type="InterPro" id="IPR038021">
    <property type="entry name" value="Putative_hydro-lyase"/>
</dbReference>
<proteinExistence type="inferred from homology"/>
<comment type="similarity">
    <text evidence="1">Belongs to the D-glutamate cyclase family.</text>
</comment>